<dbReference type="GO" id="GO:0005524">
    <property type="term" value="F:ATP binding"/>
    <property type="evidence" value="ECO:0007669"/>
    <property type="project" value="UniProtKB-KW"/>
</dbReference>
<dbReference type="InterPro" id="IPR003439">
    <property type="entry name" value="ABC_transporter-like_ATP-bd"/>
</dbReference>
<proteinExistence type="predicted"/>
<dbReference type="RefSeq" id="WP_194414076.1">
    <property type="nucleotide sequence ID" value="NZ_BAABKZ010000002.1"/>
</dbReference>
<name>A0ABP9MGL4_9MICO</name>
<evidence type="ECO:0000259" key="5">
    <source>
        <dbReference type="PROSITE" id="PS50893"/>
    </source>
</evidence>
<keyword evidence="2" id="KW-0547">Nucleotide-binding</keyword>
<evidence type="ECO:0000313" key="6">
    <source>
        <dbReference type="EMBL" id="GAA5095894.1"/>
    </source>
</evidence>
<gene>
    <name evidence="6" type="ORF">GCM10025760_28800</name>
</gene>
<dbReference type="PANTHER" id="PTHR24220">
    <property type="entry name" value="IMPORT ATP-BINDING PROTEIN"/>
    <property type="match status" value="1"/>
</dbReference>
<reference evidence="7" key="1">
    <citation type="journal article" date="2019" name="Int. J. Syst. Evol. Microbiol.">
        <title>The Global Catalogue of Microorganisms (GCM) 10K type strain sequencing project: providing services to taxonomists for standard genome sequencing and annotation.</title>
        <authorList>
            <consortium name="The Broad Institute Genomics Platform"/>
            <consortium name="The Broad Institute Genome Sequencing Center for Infectious Disease"/>
            <person name="Wu L."/>
            <person name="Ma J."/>
        </authorList>
    </citation>
    <scope>NUCLEOTIDE SEQUENCE [LARGE SCALE GENOMIC DNA]</scope>
    <source>
        <strain evidence="7">JCM 18959</strain>
    </source>
</reference>
<dbReference type="InterPro" id="IPR017871">
    <property type="entry name" value="ABC_transporter-like_CS"/>
</dbReference>
<dbReference type="SMART" id="SM00382">
    <property type="entry name" value="AAA"/>
    <property type="match status" value="1"/>
</dbReference>
<sequence length="268" mass="28618">MELVSLVRLEGVAKHVILPDDTRLDILRGIDLEIAAGDHVAIVGRSGSGKSTLLNLMGMLDAPSEGSVAFRGEPVRRMRKARLDRLRGRNVGFVFQQFNLLAGRSALENVMMPLGYARGREFWTRRTAATRMLERVGLGHRIESTPEQLSGGEQQRVAIARALVRRPALILADEPTGALDVETGASVMSLLDEIASEADAALVTITHDLNVAARARRHYRLDAGVLTAFALDLPANAAAADASGLAASVDDGTDPEPAAEAEPVEVAS</sequence>
<feature type="region of interest" description="Disordered" evidence="4">
    <location>
        <begin position="246"/>
        <end position="268"/>
    </location>
</feature>
<evidence type="ECO:0000256" key="2">
    <source>
        <dbReference type="ARBA" id="ARBA00022741"/>
    </source>
</evidence>
<evidence type="ECO:0000313" key="7">
    <source>
        <dbReference type="Proteomes" id="UP001501407"/>
    </source>
</evidence>
<organism evidence="6 7">
    <name type="scientific">Microbacterium yannicii</name>
    <dbReference type="NCBI Taxonomy" id="671622"/>
    <lineage>
        <taxon>Bacteria</taxon>
        <taxon>Bacillati</taxon>
        <taxon>Actinomycetota</taxon>
        <taxon>Actinomycetes</taxon>
        <taxon>Micrococcales</taxon>
        <taxon>Microbacteriaceae</taxon>
        <taxon>Microbacterium</taxon>
    </lineage>
</organism>
<dbReference type="PROSITE" id="PS50893">
    <property type="entry name" value="ABC_TRANSPORTER_2"/>
    <property type="match status" value="1"/>
</dbReference>
<dbReference type="Gene3D" id="3.40.50.300">
    <property type="entry name" value="P-loop containing nucleotide triphosphate hydrolases"/>
    <property type="match status" value="1"/>
</dbReference>
<accession>A0ABP9MGL4</accession>
<dbReference type="InterPro" id="IPR015854">
    <property type="entry name" value="ABC_transpr_LolD-like"/>
</dbReference>
<feature type="compositionally biased region" description="Acidic residues" evidence="4">
    <location>
        <begin position="251"/>
        <end position="268"/>
    </location>
</feature>
<dbReference type="Proteomes" id="UP001501407">
    <property type="component" value="Unassembled WGS sequence"/>
</dbReference>
<evidence type="ECO:0000256" key="3">
    <source>
        <dbReference type="ARBA" id="ARBA00022840"/>
    </source>
</evidence>
<dbReference type="PANTHER" id="PTHR24220:SF86">
    <property type="entry name" value="ABC TRANSPORTER ABCH.1"/>
    <property type="match status" value="1"/>
</dbReference>
<dbReference type="PROSITE" id="PS00211">
    <property type="entry name" value="ABC_TRANSPORTER_1"/>
    <property type="match status" value="1"/>
</dbReference>
<dbReference type="InterPro" id="IPR027417">
    <property type="entry name" value="P-loop_NTPase"/>
</dbReference>
<dbReference type="Pfam" id="PF00005">
    <property type="entry name" value="ABC_tran"/>
    <property type="match status" value="1"/>
</dbReference>
<dbReference type="InterPro" id="IPR003593">
    <property type="entry name" value="AAA+_ATPase"/>
</dbReference>
<comment type="caution">
    <text evidence="6">The sequence shown here is derived from an EMBL/GenBank/DDBJ whole genome shotgun (WGS) entry which is preliminary data.</text>
</comment>
<dbReference type="CDD" id="cd03255">
    <property type="entry name" value="ABC_MJ0796_LolCDE_FtsE"/>
    <property type="match status" value="1"/>
</dbReference>
<dbReference type="InterPro" id="IPR017911">
    <property type="entry name" value="MacB-like_ATP-bd"/>
</dbReference>
<keyword evidence="3 6" id="KW-0067">ATP-binding</keyword>
<dbReference type="EMBL" id="BAABKZ010000002">
    <property type="protein sequence ID" value="GAA5095894.1"/>
    <property type="molecule type" value="Genomic_DNA"/>
</dbReference>
<keyword evidence="1" id="KW-0813">Transport</keyword>
<feature type="domain" description="ABC transporter" evidence="5">
    <location>
        <begin position="7"/>
        <end position="248"/>
    </location>
</feature>
<dbReference type="SUPFAM" id="SSF52540">
    <property type="entry name" value="P-loop containing nucleoside triphosphate hydrolases"/>
    <property type="match status" value="1"/>
</dbReference>
<evidence type="ECO:0000256" key="1">
    <source>
        <dbReference type="ARBA" id="ARBA00022448"/>
    </source>
</evidence>
<protein>
    <submittedName>
        <fullName evidence="6">ABC transporter ATP-binding protein</fullName>
    </submittedName>
</protein>
<keyword evidence="7" id="KW-1185">Reference proteome</keyword>
<evidence type="ECO:0000256" key="4">
    <source>
        <dbReference type="SAM" id="MobiDB-lite"/>
    </source>
</evidence>